<evidence type="ECO:0000259" key="7">
    <source>
        <dbReference type="Pfam" id="PF02687"/>
    </source>
</evidence>
<dbReference type="AlphaFoldDB" id="A0A2T7BN70"/>
<feature type="transmembrane region" description="Helical" evidence="6">
    <location>
        <begin position="718"/>
        <end position="737"/>
    </location>
</feature>
<comment type="caution">
    <text evidence="9">The sequence shown here is derived from an EMBL/GenBank/DDBJ whole genome shotgun (WGS) entry which is preliminary data.</text>
</comment>
<dbReference type="InterPro" id="IPR025857">
    <property type="entry name" value="MacB_PCD"/>
</dbReference>
<dbReference type="OrthoDB" id="5933722at2"/>
<evidence type="ECO:0000256" key="5">
    <source>
        <dbReference type="ARBA" id="ARBA00023136"/>
    </source>
</evidence>
<feature type="domain" description="MacB-like periplasmic core" evidence="8">
    <location>
        <begin position="20"/>
        <end position="237"/>
    </location>
</feature>
<dbReference type="GO" id="GO:0005886">
    <property type="term" value="C:plasma membrane"/>
    <property type="evidence" value="ECO:0007669"/>
    <property type="project" value="UniProtKB-SubCell"/>
</dbReference>
<feature type="transmembrane region" description="Helical" evidence="6">
    <location>
        <begin position="753"/>
        <end position="772"/>
    </location>
</feature>
<feature type="transmembrane region" description="Helical" evidence="6">
    <location>
        <begin position="669"/>
        <end position="690"/>
    </location>
</feature>
<feature type="domain" description="MacB-like periplasmic core" evidence="8">
    <location>
        <begin position="430"/>
        <end position="628"/>
    </location>
</feature>
<feature type="transmembrane region" description="Helical" evidence="6">
    <location>
        <begin position="337"/>
        <end position="357"/>
    </location>
</feature>
<evidence type="ECO:0000256" key="2">
    <source>
        <dbReference type="ARBA" id="ARBA00022475"/>
    </source>
</evidence>
<evidence type="ECO:0000313" key="10">
    <source>
        <dbReference type="Proteomes" id="UP000244450"/>
    </source>
</evidence>
<dbReference type="Pfam" id="PF02687">
    <property type="entry name" value="FtsX"/>
    <property type="match status" value="2"/>
</dbReference>
<dbReference type="PANTHER" id="PTHR30572:SF18">
    <property type="entry name" value="ABC-TYPE MACROLIDE FAMILY EXPORT SYSTEM PERMEASE COMPONENT 2"/>
    <property type="match status" value="1"/>
</dbReference>
<evidence type="ECO:0000256" key="1">
    <source>
        <dbReference type="ARBA" id="ARBA00004651"/>
    </source>
</evidence>
<keyword evidence="2" id="KW-1003">Cell membrane</keyword>
<name>A0A2T7BN70_9BACT</name>
<gene>
    <name evidence="9" type="ORF">DCC81_06435</name>
</gene>
<comment type="subcellular location">
    <subcellularLocation>
        <location evidence="1">Cell membrane</location>
        <topology evidence="1">Multi-pass membrane protein</topology>
    </subcellularLocation>
</comment>
<evidence type="ECO:0000256" key="6">
    <source>
        <dbReference type="SAM" id="Phobius"/>
    </source>
</evidence>
<dbReference type="InterPro" id="IPR050250">
    <property type="entry name" value="Macrolide_Exporter_MacB"/>
</dbReference>
<keyword evidence="5 6" id="KW-0472">Membrane</keyword>
<dbReference type="GO" id="GO:0022857">
    <property type="term" value="F:transmembrane transporter activity"/>
    <property type="evidence" value="ECO:0007669"/>
    <property type="project" value="TreeGrafter"/>
</dbReference>
<evidence type="ECO:0000256" key="4">
    <source>
        <dbReference type="ARBA" id="ARBA00022989"/>
    </source>
</evidence>
<evidence type="ECO:0000259" key="8">
    <source>
        <dbReference type="Pfam" id="PF12704"/>
    </source>
</evidence>
<feature type="transmembrane region" description="Helical" evidence="6">
    <location>
        <begin position="283"/>
        <end position="303"/>
    </location>
</feature>
<organism evidence="9 10">
    <name type="scientific">Chitinophaga parva</name>
    <dbReference type="NCBI Taxonomy" id="2169414"/>
    <lineage>
        <taxon>Bacteria</taxon>
        <taxon>Pseudomonadati</taxon>
        <taxon>Bacteroidota</taxon>
        <taxon>Chitinophagia</taxon>
        <taxon>Chitinophagales</taxon>
        <taxon>Chitinophagaceae</taxon>
        <taxon>Chitinophaga</taxon>
    </lineage>
</organism>
<sequence>MFKLTLRNMWRNLLRDRQFTLLNIIGLSTGLCCALLIYLWVHDEKRIDKFHANDARLYQVMERRVKSNGIWTAKSNSGPMEDALRKEMPEIDKAVSTIPADENILSVDEAKPVRANGKQAGNDFFNIFSYELLRGDAPHVLADKQSIVLSDELAAKLFGNPAQAVGKTLRLNRNENMLVTGVFKNHNEISSDKFDFVISIDRSRDKDGSLGAWGSTYLNVFVTLKPGTDVAKFNAKFANFVKQHTEGKVTHRTPFLAHYSDLYLFGHFTDGKQDGGRIDYVRLFSIIAIFILLIACINFMNLATAKAAGRAREVGIKKAVGASRGVLILQYLGESTLMAFLSLAVALVMAAALLPLFNQVTGKTLSLLQVGPGFAQVTLLITVLTGLLAGSYPALYLARYKPAIVLKGEPRSAKGETFVRKGLVIFQFSLSVILIISVLVVYQQLHYLQTRNLGYDRTRVITFFKEGKLRDLATQQAFEAAAADLPGVAHISSMSHNLTGHTGGTYGVQWPGRDPNDKTEFEILQADYDLPETLGMQVKEGRTFSRAFAGDTARLVFNEAAIRYMGLQDPVGKTVKLWDQEVQIIGVLKDFNFESMHEKINPLFMMLSPGSTYRFLVQLEPGHEQQAIEGIQQLYTKFNPGFPFEFKYMDDNFQVLYKSEQQVSTLSRYFAGLAILISCLGLFGLAAFTAQKRNKEIGIRKVLGATVSGVVMLLSKDFLRLVLISVLIASPLAWWMMNKWLNGFAFRIDVSPAVFLLAAGGIIVITLITVSFQSIRAAMINPVKSLKAD</sequence>
<feature type="transmembrane region" description="Helical" evidence="6">
    <location>
        <begin position="418"/>
        <end position="442"/>
    </location>
</feature>
<keyword evidence="4 6" id="KW-1133">Transmembrane helix</keyword>
<feature type="transmembrane region" description="Helical" evidence="6">
    <location>
        <begin position="21"/>
        <end position="41"/>
    </location>
</feature>
<protein>
    <submittedName>
        <fullName evidence="9">Transporter permease</fullName>
    </submittedName>
</protein>
<evidence type="ECO:0000313" key="9">
    <source>
        <dbReference type="EMBL" id="PUZ29099.1"/>
    </source>
</evidence>
<feature type="transmembrane region" description="Helical" evidence="6">
    <location>
        <begin position="377"/>
        <end position="398"/>
    </location>
</feature>
<evidence type="ECO:0000256" key="3">
    <source>
        <dbReference type="ARBA" id="ARBA00022692"/>
    </source>
</evidence>
<dbReference type="PANTHER" id="PTHR30572">
    <property type="entry name" value="MEMBRANE COMPONENT OF TRANSPORTER-RELATED"/>
    <property type="match status" value="1"/>
</dbReference>
<dbReference type="InterPro" id="IPR003838">
    <property type="entry name" value="ABC3_permease_C"/>
</dbReference>
<feature type="domain" description="ABC3 transporter permease C-terminal" evidence="7">
    <location>
        <begin position="670"/>
        <end position="782"/>
    </location>
</feature>
<accession>A0A2T7BN70</accession>
<dbReference type="RefSeq" id="WP_108685738.1">
    <property type="nucleotide sequence ID" value="NZ_QCYK01000001.1"/>
</dbReference>
<keyword evidence="10" id="KW-1185">Reference proteome</keyword>
<proteinExistence type="predicted"/>
<dbReference type="Pfam" id="PF12704">
    <property type="entry name" value="MacB_PCD"/>
    <property type="match status" value="2"/>
</dbReference>
<reference evidence="9 10" key="1">
    <citation type="submission" date="2018-04" db="EMBL/GenBank/DDBJ databases">
        <title>Chitinophaga fuyangensis sp. nov., isolated from soil in a chemical factory.</title>
        <authorList>
            <person name="Chen K."/>
        </authorList>
    </citation>
    <scope>NUCLEOTIDE SEQUENCE [LARGE SCALE GENOMIC DNA]</scope>
    <source>
        <strain evidence="9 10">LY-1</strain>
    </source>
</reference>
<dbReference type="EMBL" id="QCYK01000001">
    <property type="protein sequence ID" value="PUZ29099.1"/>
    <property type="molecule type" value="Genomic_DNA"/>
</dbReference>
<keyword evidence="3 6" id="KW-0812">Transmembrane</keyword>
<dbReference type="Proteomes" id="UP000244450">
    <property type="component" value="Unassembled WGS sequence"/>
</dbReference>
<feature type="domain" description="ABC3 transporter permease C-terminal" evidence="7">
    <location>
        <begin position="286"/>
        <end position="401"/>
    </location>
</feature>